<evidence type="ECO:0000313" key="1">
    <source>
        <dbReference type="EMBL" id="RNA40830.1"/>
    </source>
</evidence>
<dbReference type="AlphaFoldDB" id="A0A3M7SZ34"/>
<comment type="caution">
    <text evidence="1">The sequence shown here is derived from an EMBL/GenBank/DDBJ whole genome shotgun (WGS) entry which is preliminary data.</text>
</comment>
<dbReference type="Proteomes" id="UP000276133">
    <property type="component" value="Unassembled WGS sequence"/>
</dbReference>
<evidence type="ECO:0000313" key="2">
    <source>
        <dbReference type="Proteomes" id="UP000276133"/>
    </source>
</evidence>
<name>A0A3M7SZ34_BRAPC</name>
<sequence>MWLPDVLPRPLQNHFLCVLHISTEAGSCMPQFFFNFYLKFVKSLKSICKKVTSHSLRPDFLGKILKLKINRFLKSISLKSKSGKN</sequence>
<organism evidence="1 2">
    <name type="scientific">Brachionus plicatilis</name>
    <name type="common">Marine rotifer</name>
    <name type="synonym">Brachionus muelleri</name>
    <dbReference type="NCBI Taxonomy" id="10195"/>
    <lineage>
        <taxon>Eukaryota</taxon>
        <taxon>Metazoa</taxon>
        <taxon>Spiralia</taxon>
        <taxon>Gnathifera</taxon>
        <taxon>Rotifera</taxon>
        <taxon>Eurotatoria</taxon>
        <taxon>Monogononta</taxon>
        <taxon>Pseudotrocha</taxon>
        <taxon>Ploima</taxon>
        <taxon>Brachionidae</taxon>
        <taxon>Brachionus</taxon>
    </lineage>
</organism>
<dbReference type="EMBL" id="REGN01000587">
    <property type="protein sequence ID" value="RNA40830.1"/>
    <property type="molecule type" value="Genomic_DNA"/>
</dbReference>
<accession>A0A3M7SZ34</accession>
<proteinExistence type="predicted"/>
<reference evidence="1 2" key="1">
    <citation type="journal article" date="2018" name="Sci. Rep.">
        <title>Genomic signatures of local adaptation to the degree of environmental predictability in rotifers.</title>
        <authorList>
            <person name="Franch-Gras L."/>
            <person name="Hahn C."/>
            <person name="Garcia-Roger E.M."/>
            <person name="Carmona M.J."/>
            <person name="Serra M."/>
            <person name="Gomez A."/>
        </authorList>
    </citation>
    <scope>NUCLEOTIDE SEQUENCE [LARGE SCALE GENOMIC DNA]</scope>
    <source>
        <strain evidence="1">HYR1</strain>
    </source>
</reference>
<gene>
    <name evidence="1" type="ORF">BpHYR1_006779</name>
</gene>
<protein>
    <submittedName>
        <fullName evidence="1">Uncharacterized protein</fullName>
    </submittedName>
</protein>
<keyword evidence="2" id="KW-1185">Reference proteome</keyword>